<evidence type="ECO:0000256" key="1">
    <source>
        <dbReference type="SAM" id="Phobius"/>
    </source>
</evidence>
<proteinExistence type="predicted"/>
<protein>
    <recommendedName>
        <fullName evidence="2">Transposase (putative) gypsy type domain-containing protein</fullName>
    </recommendedName>
</protein>
<feature type="domain" description="Transposase (putative) gypsy type" evidence="2">
    <location>
        <begin position="4"/>
        <end position="68"/>
    </location>
</feature>
<reference evidence="3" key="1">
    <citation type="submission" date="2020-06" db="EMBL/GenBank/DDBJ databases">
        <authorList>
            <person name="Li T."/>
            <person name="Hu X."/>
            <person name="Zhang T."/>
            <person name="Song X."/>
            <person name="Zhang H."/>
            <person name="Dai N."/>
            <person name="Sheng W."/>
            <person name="Hou X."/>
            <person name="Wei L."/>
        </authorList>
    </citation>
    <scope>NUCLEOTIDE SEQUENCE</scope>
    <source>
        <strain evidence="3">KEN1</strain>
        <tissue evidence="3">Leaf</tissue>
    </source>
</reference>
<keyword evidence="1" id="KW-0472">Membrane</keyword>
<evidence type="ECO:0000313" key="3">
    <source>
        <dbReference type="EMBL" id="KAL0446394.1"/>
    </source>
</evidence>
<dbReference type="InterPro" id="IPR007321">
    <property type="entry name" value="Transposase_28"/>
</dbReference>
<evidence type="ECO:0000259" key="2">
    <source>
        <dbReference type="Pfam" id="PF04195"/>
    </source>
</evidence>
<reference evidence="3" key="2">
    <citation type="journal article" date="2024" name="Plant">
        <title>Genomic evolution and insights into agronomic trait innovations of Sesamum species.</title>
        <authorList>
            <person name="Miao H."/>
            <person name="Wang L."/>
            <person name="Qu L."/>
            <person name="Liu H."/>
            <person name="Sun Y."/>
            <person name="Le M."/>
            <person name="Wang Q."/>
            <person name="Wei S."/>
            <person name="Zheng Y."/>
            <person name="Lin W."/>
            <person name="Duan Y."/>
            <person name="Cao H."/>
            <person name="Xiong S."/>
            <person name="Wang X."/>
            <person name="Wei L."/>
            <person name="Li C."/>
            <person name="Ma Q."/>
            <person name="Ju M."/>
            <person name="Zhao R."/>
            <person name="Li G."/>
            <person name="Mu C."/>
            <person name="Tian Q."/>
            <person name="Mei H."/>
            <person name="Zhang T."/>
            <person name="Gao T."/>
            <person name="Zhang H."/>
        </authorList>
    </citation>
    <scope>NUCLEOTIDE SEQUENCE</scope>
    <source>
        <strain evidence="3">KEN1</strain>
    </source>
</reference>
<organism evidence="3">
    <name type="scientific">Sesamum latifolium</name>
    <dbReference type="NCBI Taxonomy" id="2727402"/>
    <lineage>
        <taxon>Eukaryota</taxon>
        <taxon>Viridiplantae</taxon>
        <taxon>Streptophyta</taxon>
        <taxon>Embryophyta</taxon>
        <taxon>Tracheophyta</taxon>
        <taxon>Spermatophyta</taxon>
        <taxon>Magnoliopsida</taxon>
        <taxon>eudicotyledons</taxon>
        <taxon>Gunneridae</taxon>
        <taxon>Pentapetalae</taxon>
        <taxon>asterids</taxon>
        <taxon>lamiids</taxon>
        <taxon>Lamiales</taxon>
        <taxon>Pedaliaceae</taxon>
        <taxon>Sesamum</taxon>
    </lineage>
</organism>
<feature type="transmembrane region" description="Helical" evidence="1">
    <location>
        <begin position="230"/>
        <end position="249"/>
    </location>
</feature>
<dbReference type="AlphaFoldDB" id="A0AAW2WXT0"/>
<comment type="caution">
    <text evidence="3">The sequence shown here is derived from an EMBL/GenBank/DDBJ whole genome shotgun (WGS) entry which is preliminary data.</text>
</comment>
<keyword evidence="1" id="KW-1133">Transmembrane helix</keyword>
<gene>
    <name evidence="3" type="ORF">Slati_1767300</name>
</gene>
<sequence length="251" mass="28786">MNFFTSQLRAGLRFPLPSFFCEVSHGFQVPLNQLVPNSIRILAAFYMVFQYNNLIPTFRVFSQYFQLKRTEPRVFHFAPRRGVSFLPTPSPPKRWKGDFFFVLPPRPWIVPHRWIYDYPPAVPFSHADRSFNLCCLLDKLNERPYDCRVLTKERLLSHFGLSSRTVPLQEPLDDIMFGKHLGDEHRAATTLQLLGPQGGPHLPAIRGKNVLPLLCLGLLPRSRGLVLQPFLQAALPALLLLYLVLLLLLGT</sequence>
<name>A0AAW2WXT0_9LAMI</name>
<dbReference type="Pfam" id="PF04195">
    <property type="entry name" value="Transposase_28"/>
    <property type="match status" value="1"/>
</dbReference>
<accession>A0AAW2WXT0</accession>
<dbReference type="EMBL" id="JACGWN010000006">
    <property type="protein sequence ID" value="KAL0446394.1"/>
    <property type="molecule type" value="Genomic_DNA"/>
</dbReference>
<keyword evidence="1" id="KW-0812">Transmembrane</keyword>